<dbReference type="PROSITE" id="PS51320">
    <property type="entry name" value="TIFY"/>
    <property type="match status" value="1"/>
</dbReference>
<dbReference type="GO" id="GO:0031347">
    <property type="term" value="P:regulation of defense response"/>
    <property type="evidence" value="ECO:0000318"/>
    <property type="project" value="GO_Central"/>
</dbReference>
<dbReference type="InterPro" id="IPR010399">
    <property type="entry name" value="Tify_dom"/>
</dbReference>
<keyword evidence="2" id="KW-1184">Jasmonic acid signaling pathway</keyword>
<comment type="function">
    <text evidence="2">Repressor of jasmonate responses.</text>
</comment>
<dbReference type="AlphaFoldDB" id="A0A022QS51"/>
<dbReference type="KEGG" id="egt:105966179"/>
<dbReference type="InterPro" id="IPR040390">
    <property type="entry name" value="TIFY/JAZ"/>
</dbReference>
<evidence type="ECO:0000256" key="1">
    <source>
        <dbReference type="ARBA" id="ARBA00008614"/>
    </source>
</evidence>
<feature type="domain" description="Tify" evidence="4">
    <location>
        <begin position="118"/>
        <end position="153"/>
    </location>
</feature>
<comment type="subcellular location">
    <subcellularLocation>
        <location evidence="2">Nucleus</location>
    </subcellularLocation>
</comment>
<dbReference type="STRING" id="4155.A0A022QS51"/>
<comment type="similarity">
    <text evidence="1 2">Belongs to the TIFY/JAZ family.</text>
</comment>
<dbReference type="InterPro" id="IPR018467">
    <property type="entry name" value="CCT_CS"/>
</dbReference>
<dbReference type="Proteomes" id="UP000030748">
    <property type="component" value="Unassembled WGS sequence"/>
</dbReference>
<dbReference type="PANTHER" id="PTHR33077">
    <property type="entry name" value="PROTEIN TIFY 4A-RELATED-RELATED"/>
    <property type="match status" value="1"/>
</dbReference>
<comment type="domain">
    <text evidence="2">The jas domain is required for interaction with COI1.</text>
</comment>
<evidence type="ECO:0000313" key="6">
    <source>
        <dbReference type="Proteomes" id="UP000030748"/>
    </source>
</evidence>
<sequence length="296" mass="31683">MERDFMGLICKDSVVAVKEEFVDGDCQDSAGFARNSSAPWQFPNKVPSQLDEPSKNGHSPQPIHDFKNMHTSSMMSSPFFKTRFMGAQQFLGANTPTPPRSILPPSGTTEQWTNSKASTIPPPKLTIFYNGTVNVFDDITPEKAQAIMFLAGNGFMSTNMGQSKHHMQAPVAKLPAGDRPSVSQSMNMPPSPMSISSHPVDVNNDEAKVTAATSATLVNKVETPRVMSSLGSVSASAMISSAVPQARKASLARFLEKRKERAMSAAPYNVSKKAGDCATPESNGFGFSATSGNCAL</sequence>
<dbReference type="Pfam" id="PF09425">
    <property type="entry name" value="Jas_motif"/>
    <property type="match status" value="1"/>
</dbReference>
<evidence type="ECO:0000256" key="3">
    <source>
        <dbReference type="SAM" id="MobiDB-lite"/>
    </source>
</evidence>
<keyword evidence="6" id="KW-1185">Reference proteome</keyword>
<dbReference type="GO" id="GO:0005634">
    <property type="term" value="C:nucleus"/>
    <property type="evidence" value="ECO:0000318"/>
    <property type="project" value="GO_Central"/>
</dbReference>
<name>A0A022QS51_ERYGU</name>
<organism evidence="5 6">
    <name type="scientific">Erythranthe guttata</name>
    <name type="common">Yellow monkey flower</name>
    <name type="synonym">Mimulus guttatus</name>
    <dbReference type="NCBI Taxonomy" id="4155"/>
    <lineage>
        <taxon>Eukaryota</taxon>
        <taxon>Viridiplantae</taxon>
        <taxon>Streptophyta</taxon>
        <taxon>Embryophyta</taxon>
        <taxon>Tracheophyta</taxon>
        <taxon>Spermatophyta</taxon>
        <taxon>Magnoliopsida</taxon>
        <taxon>eudicotyledons</taxon>
        <taxon>Gunneridae</taxon>
        <taxon>Pentapetalae</taxon>
        <taxon>asterids</taxon>
        <taxon>lamiids</taxon>
        <taxon>Lamiales</taxon>
        <taxon>Phrymaceae</taxon>
        <taxon>Erythranthe</taxon>
    </lineage>
</organism>
<proteinExistence type="inferred from homology"/>
<dbReference type="OMA" id="VEPCAQT"/>
<evidence type="ECO:0000313" key="5">
    <source>
        <dbReference type="EMBL" id="EYU30108.1"/>
    </source>
</evidence>
<dbReference type="GO" id="GO:0009611">
    <property type="term" value="P:response to wounding"/>
    <property type="evidence" value="ECO:0000318"/>
    <property type="project" value="GO_Central"/>
</dbReference>
<dbReference type="PhylomeDB" id="A0A022QS51"/>
<evidence type="ECO:0000259" key="4">
    <source>
        <dbReference type="PROSITE" id="PS51320"/>
    </source>
</evidence>
<accession>A0A022QS51</accession>
<dbReference type="OrthoDB" id="1939212at2759"/>
<dbReference type="eggNOG" id="ENOG502QQDB">
    <property type="taxonomic scope" value="Eukaryota"/>
</dbReference>
<evidence type="ECO:0000256" key="2">
    <source>
        <dbReference type="RuleBase" id="RU369065"/>
    </source>
</evidence>
<keyword evidence="2" id="KW-0539">Nucleus</keyword>
<dbReference type="PANTHER" id="PTHR33077:SF149">
    <property type="entry name" value="PROTEIN TIFY"/>
    <property type="match status" value="1"/>
</dbReference>
<reference evidence="5 6" key="1">
    <citation type="journal article" date="2013" name="Proc. Natl. Acad. Sci. U.S.A.">
        <title>Fine-scale variation in meiotic recombination in Mimulus inferred from population shotgun sequencing.</title>
        <authorList>
            <person name="Hellsten U."/>
            <person name="Wright K.M."/>
            <person name="Jenkins J."/>
            <person name="Shu S."/>
            <person name="Yuan Y."/>
            <person name="Wessler S.R."/>
            <person name="Schmutz J."/>
            <person name="Willis J.H."/>
            <person name="Rokhsar D.S."/>
        </authorList>
    </citation>
    <scope>NUCLEOTIDE SEQUENCE [LARGE SCALE GENOMIC DNA]</scope>
    <source>
        <strain evidence="6">cv. DUN x IM62</strain>
    </source>
</reference>
<dbReference type="GO" id="GO:2000022">
    <property type="term" value="P:regulation of jasmonic acid mediated signaling pathway"/>
    <property type="evidence" value="ECO:0000318"/>
    <property type="project" value="GO_Central"/>
</dbReference>
<protein>
    <recommendedName>
        <fullName evidence="2">Protein TIFY</fullName>
    </recommendedName>
    <alternativeName>
        <fullName evidence="2">Jasmonate ZIM domain-containing protein</fullName>
    </alternativeName>
</protein>
<dbReference type="Pfam" id="PF06200">
    <property type="entry name" value="tify"/>
    <property type="match status" value="1"/>
</dbReference>
<dbReference type="SMART" id="SM00979">
    <property type="entry name" value="TIFY"/>
    <property type="match status" value="1"/>
</dbReference>
<feature type="region of interest" description="Disordered" evidence="3">
    <location>
        <begin position="37"/>
        <end position="63"/>
    </location>
</feature>
<dbReference type="EMBL" id="KI631110">
    <property type="protein sequence ID" value="EYU30108.1"/>
    <property type="molecule type" value="Genomic_DNA"/>
</dbReference>
<gene>
    <name evidence="5" type="ORF">MIMGU_mgv1a010946mg</name>
</gene>